<dbReference type="EMBL" id="VRTY01000125">
    <property type="protein sequence ID" value="TXK26685.1"/>
    <property type="molecule type" value="Genomic_DNA"/>
</dbReference>
<evidence type="ECO:0000313" key="2">
    <source>
        <dbReference type="Proteomes" id="UP000321926"/>
    </source>
</evidence>
<gene>
    <name evidence="1" type="ORF">FVR03_21560</name>
</gene>
<dbReference type="AlphaFoldDB" id="A0A5C8J018"/>
<keyword evidence="2" id="KW-1185">Reference proteome</keyword>
<reference evidence="1 2" key="1">
    <citation type="submission" date="2019-08" db="EMBL/GenBank/DDBJ databases">
        <authorList>
            <person name="Shi S."/>
        </authorList>
    </citation>
    <scope>NUCLEOTIDE SEQUENCE [LARGE SCALE GENOMIC DNA]</scope>
    <source>
        <strain evidence="1 2">GY10130</strain>
    </source>
</reference>
<protein>
    <submittedName>
        <fullName evidence="1">Uncharacterized protein</fullName>
    </submittedName>
</protein>
<dbReference type="Proteomes" id="UP000321926">
    <property type="component" value="Unassembled WGS sequence"/>
</dbReference>
<sequence>MGVAPEGAAVSLPWYFSFRVDYSRLVLVSSGLNRISFILKFLHVTFEPVEKKMPSGTGKKQIGCLLILLVF</sequence>
<name>A0A5C8J018_9BACT</name>
<dbReference type="RefSeq" id="WP_147923848.1">
    <property type="nucleotide sequence ID" value="NZ_VRTY01000125.1"/>
</dbReference>
<evidence type="ECO:0000313" key="1">
    <source>
        <dbReference type="EMBL" id="TXK26685.1"/>
    </source>
</evidence>
<accession>A0A5C8J018</accession>
<comment type="caution">
    <text evidence="1">The sequence shown here is derived from an EMBL/GenBank/DDBJ whole genome shotgun (WGS) entry which is preliminary data.</text>
</comment>
<organism evidence="1 2">
    <name type="scientific">Pontibacter qinzhouensis</name>
    <dbReference type="NCBI Taxonomy" id="2603253"/>
    <lineage>
        <taxon>Bacteria</taxon>
        <taxon>Pseudomonadati</taxon>
        <taxon>Bacteroidota</taxon>
        <taxon>Cytophagia</taxon>
        <taxon>Cytophagales</taxon>
        <taxon>Hymenobacteraceae</taxon>
        <taxon>Pontibacter</taxon>
    </lineage>
</organism>
<proteinExistence type="predicted"/>